<feature type="binding site" evidence="4">
    <location>
        <position position="376"/>
    </location>
    <ligand>
        <name>Zn(2+)</name>
        <dbReference type="ChEBI" id="CHEBI:29105"/>
    </ligand>
</feature>
<gene>
    <name evidence="5" type="ORF">Taro_010665</name>
</gene>
<feature type="binding site" evidence="4">
    <location>
        <position position="330"/>
    </location>
    <ligand>
        <name>Zn(2+)</name>
        <dbReference type="ChEBI" id="CHEBI:29105"/>
    </ligand>
</feature>
<reference evidence="5" key="1">
    <citation type="submission" date="2017-07" db="EMBL/GenBank/DDBJ databases">
        <title>Taro Niue Genome Assembly and Annotation.</title>
        <authorList>
            <person name="Atibalentja N."/>
            <person name="Keating K."/>
            <person name="Fields C.J."/>
        </authorList>
    </citation>
    <scope>NUCLEOTIDE SEQUENCE</scope>
    <source>
        <strain evidence="5">Niue_2</strain>
        <tissue evidence="5">Leaf</tissue>
    </source>
</reference>
<dbReference type="GO" id="GO:0031179">
    <property type="term" value="P:peptide modification"/>
    <property type="evidence" value="ECO:0007669"/>
    <property type="project" value="InterPro"/>
</dbReference>
<dbReference type="CDD" id="cd04794">
    <property type="entry name" value="euk_LANCL"/>
    <property type="match status" value="1"/>
</dbReference>
<dbReference type="InterPro" id="IPR007822">
    <property type="entry name" value="LANC-like"/>
</dbReference>
<evidence type="ECO:0000256" key="3">
    <source>
        <dbReference type="ARBA" id="ARBA00022833"/>
    </source>
</evidence>
<dbReference type="GO" id="GO:0046872">
    <property type="term" value="F:metal ion binding"/>
    <property type="evidence" value="ECO:0007669"/>
    <property type="project" value="UniProtKB-KW"/>
</dbReference>
<evidence type="ECO:0000313" key="6">
    <source>
        <dbReference type="Proteomes" id="UP000652761"/>
    </source>
</evidence>
<dbReference type="InterPro" id="IPR020464">
    <property type="entry name" value="LanC-like_prot_euk"/>
</dbReference>
<dbReference type="PANTHER" id="PTHR12736:SF7">
    <property type="entry name" value="LANC-LIKE PROTEIN 3"/>
    <property type="match status" value="1"/>
</dbReference>
<dbReference type="SMART" id="SM01260">
    <property type="entry name" value="LANC_like"/>
    <property type="match status" value="1"/>
</dbReference>
<evidence type="ECO:0008006" key="7">
    <source>
        <dbReference type="Google" id="ProtNLM"/>
    </source>
</evidence>
<keyword evidence="2 4" id="KW-0479">Metal-binding</keyword>
<proteinExistence type="inferred from homology"/>
<evidence type="ECO:0000256" key="4">
    <source>
        <dbReference type="PIRSR" id="PIRSR607822-1"/>
    </source>
</evidence>
<feature type="binding site" evidence="4">
    <location>
        <position position="375"/>
    </location>
    <ligand>
        <name>Zn(2+)</name>
        <dbReference type="ChEBI" id="CHEBI:29105"/>
    </ligand>
</feature>
<protein>
    <recommendedName>
        <fullName evidence="7">LanC-like protein GCL2</fullName>
    </recommendedName>
</protein>
<organism evidence="5 6">
    <name type="scientific">Colocasia esculenta</name>
    <name type="common">Wild taro</name>
    <name type="synonym">Arum esculentum</name>
    <dbReference type="NCBI Taxonomy" id="4460"/>
    <lineage>
        <taxon>Eukaryota</taxon>
        <taxon>Viridiplantae</taxon>
        <taxon>Streptophyta</taxon>
        <taxon>Embryophyta</taxon>
        <taxon>Tracheophyta</taxon>
        <taxon>Spermatophyta</taxon>
        <taxon>Magnoliopsida</taxon>
        <taxon>Liliopsida</taxon>
        <taxon>Araceae</taxon>
        <taxon>Aroideae</taxon>
        <taxon>Colocasieae</taxon>
        <taxon>Colocasia</taxon>
    </lineage>
</organism>
<evidence type="ECO:0000313" key="5">
    <source>
        <dbReference type="EMBL" id="MQL78252.1"/>
    </source>
</evidence>
<evidence type="ECO:0000256" key="2">
    <source>
        <dbReference type="ARBA" id="ARBA00022723"/>
    </source>
</evidence>
<comment type="similarity">
    <text evidence="1">Belongs to the LanC-like protein family.</text>
</comment>
<dbReference type="AlphaFoldDB" id="A0A843TZK3"/>
<dbReference type="InterPro" id="IPR012341">
    <property type="entry name" value="6hp_glycosidase-like_sf"/>
</dbReference>
<dbReference type="SUPFAM" id="SSF158745">
    <property type="entry name" value="LanC-like"/>
    <property type="match status" value="1"/>
</dbReference>
<dbReference type="PRINTS" id="PR01950">
    <property type="entry name" value="LANCSUPER"/>
</dbReference>
<dbReference type="GO" id="GO:0005975">
    <property type="term" value="P:carbohydrate metabolic process"/>
    <property type="evidence" value="ECO:0007669"/>
    <property type="project" value="InterPro"/>
</dbReference>
<dbReference type="GO" id="GO:0005886">
    <property type="term" value="C:plasma membrane"/>
    <property type="evidence" value="ECO:0007669"/>
    <property type="project" value="TreeGrafter"/>
</dbReference>
<comment type="caution">
    <text evidence="5">The sequence shown here is derived from an EMBL/GenBank/DDBJ whole genome shotgun (WGS) entry which is preliminary data.</text>
</comment>
<dbReference type="EMBL" id="NMUH01000389">
    <property type="protein sequence ID" value="MQL78252.1"/>
    <property type="molecule type" value="Genomic_DNA"/>
</dbReference>
<dbReference type="OrthoDB" id="10257263at2759"/>
<dbReference type="Pfam" id="PF05147">
    <property type="entry name" value="LANC_like"/>
    <property type="match status" value="1"/>
</dbReference>
<name>A0A843TZK3_COLES</name>
<dbReference type="PANTHER" id="PTHR12736">
    <property type="entry name" value="LANC-LIKE PROTEIN"/>
    <property type="match status" value="1"/>
</dbReference>
<dbReference type="FunFam" id="1.50.10.10:FF:000035">
    <property type="entry name" value="LanC-like protein 2"/>
    <property type="match status" value="1"/>
</dbReference>
<keyword evidence="3 4" id="KW-0862">Zinc</keyword>
<accession>A0A843TZK3</accession>
<evidence type="ECO:0000256" key="1">
    <source>
        <dbReference type="ARBA" id="ARBA00007179"/>
    </source>
</evidence>
<dbReference type="Proteomes" id="UP000652761">
    <property type="component" value="Unassembled WGS sequence"/>
</dbReference>
<dbReference type="Gene3D" id="1.50.10.10">
    <property type="match status" value="1"/>
</dbReference>
<keyword evidence="6" id="KW-1185">Reference proteome</keyword>
<dbReference type="PRINTS" id="PR01951">
    <property type="entry name" value="LANCEUKARYTE"/>
</dbReference>
<sequence length="457" mass="50491">MTMTTIWHSHRIASVGVHPPGATSPRRPHEALIGPEGSLRATVPWAGGVAMAGRFFRNEMPGFVVEAESEETVAGDSLHRLLSLPYPKAADRFLRAGLDLKEKVVKETWFNHGGRVRDFTVYTGAVGTAYLLLKAYQVTNNKNDLNLCSEVVRACDIVSQGSRRDVTFICGRAGVCAIGALAAKYAGDVTLLNHYLSSFREIHLPPQVPNELLYGRAGYLWTCFFLNKHIGDGTVPSQHVTAIAREIIVQGKKLAGRGSCPLMYEWYGERYWGAAHGLAGIMHTLMDADLKSEEQELVKGTLRYMIQNRFQSGNYPSAEGTEPDRLVHWCHGAPGIALTLTKASQVYRDQQFLHAAADAAELVWNRGLLKRVGICHGVSGNAYVFLTLYRLTGMVENLYRAKAFACFLLDKGGKLISEGEMHSGDRPYSLFEGQGGMAYLFLDMVRPSESRFPGYEL</sequence>